<dbReference type="GO" id="GO:0008814">
    <property type="term" value="F:citrate CoA-transferase activity"/>
    <property type="evidence" value="ECO:0007669"/>
    <property type="project" value="UniProtKB-UniRule"/>
</dbReference>
<dbReference type="InterPro" id="IPR006472">
    <property type="entry name" value="Citrate_lyase_asu"/>
</dbReference>
<evidence type="ECO:0000313" key="2">
    <source>
        <dbReference type="EMBL" id="QTL97770.1"/>
    </source>
</evidence>
<dbReference type="SUPFAM" id="SSF100950">
    <property type="entry name" value="NagB/RpiA/CoA transferase-like"/>
    <property type="match status" value="2"/>
</dbReference>
<dbReference type="Pfam" id="PF04223">
    <property type="entry name" value="CitF"/>
    <property type="match status" value="1"/>
</dbReference>
<comment type="subcellular location">
    <subcellularLocation>
        <location evidence="1">Cytoplasm</location>
    </subcellularLocation>
</comment>
<comment type="catalytic activity">
    <reaction evidence="1">
        <text>citrate = oxaloacetate + acetate</text>
        <dbReference type="Rhea" id="RHEA:10760"/>
        <dbReference type="ChEBI" id="CHEBI:16452"/>
        <dbReference type="ChEBI" id="CHEBI:16947"/>
        <dbReference type="ChEBI" id="CHEBI:30089"/>
        <dbReference type="EC" id="4.1.3.6"/>
    </reaction>
</comment>
<evidence type="ECO:0000256" key="1">
    <source>
        <dbReference type="PIRNR" id="PIRNR009451"/>
    </source>
</evidence>
<organism evidence="2 3">
    <name type="scientific">Iocasia fonsfrigidae</name>
    <dbReference type="NCBI Taxonomy" id="2682810"/>
    <lineage>
        <taxon>Bacteria</taxon>
        <taxon>Bacillati</taxon>
        <taxon>Bacillota</taxon>
        <taxon>Clostridia</taxon>
        <taxon>Halanaerobiales</taxon>
        <taxon>Halanaerobiaceae</taxon>
        <taxon>Iocasia</taxon>
    </lineage>
</organism>
<comment type="catalytic activity">
    <reaction evidence="1">
        <text>citrate + acetyl-CoA = (3S)-citryl-CoA + acetate</text>
        <dbReference type="Rhea" id="RHEA:19405"/>
        <dbReference type="ChEBI" id="CHEBI:16947"/>
        <dbReference type="ChEBI" id="CHEBI:30089"/>
        <dbReference type="ChEBI" id="CHEBI:57288"/>
        <dbReference type="ChEBI" id="CHEBI:57321"/>
        <dbReference type="EC" id="2.8.3.10"/>
    </reaction>
</comment>
<keyword evidence="3" id="KW-1185">Reference proteome</keyword>
<accession>A0A8A7K987</accession>
<dbReference type="Proteomes" id="UP000665020">
    <property type="component" value="Chromosome"/>
</dbReference>
<dbReference type="RefSeq" id="WP_125989540.1">
    <property type="nucleotide sequence ID" value="NZ_CP046640.1"/>
</dbReference>
<proteinExistence type="predicted"/>
<dbReference type="GO" id="GO:0005737">
    <property type="term" value="C:cytoplasm"/>
    <property type="evidence" value="ECO:0007669"/>
    <property type="project" value="UniProtKB-SubCell"/>
</dbReference>
<dbReference type="PIRSF" id="PIRSF009451">
    <property type="entry name" value="Citrt_lyas_alpha"/>
    <property type="match status" value="1"/>
</dbReference>
<name>A0A8A7K987_9FIRM</name>
<sequence>MINKVNREIPQEIEGLEKLLPFRGFKGQIKDIQRLKERQVSENRKKFLPSIEKAILETGLKDGMTISFHHHFRNGDYIINMVMEVIAKLGIKDIVLASSSLTKIHSSLIEHIKNGVIRRIETSGLRGELAVAISEGLMDIPVCLRSHGGRARAISTDELHIDVAFLGVPSCDAYGNANGYSRENSAASACGSLGYAKIDAQYADQVVLITDNIVGYPNVPFAIPQSQVNYIIKVDSIGDPKGIMSGATRFTKNPKDLLIAKHAADVIEASGYFEEGFSLQTGSGGASLATTRFLKEKMIKKGIKASFALGGITGQIVNLHEEGLIKKLLDVQSFDLKAVESLKNNRFHYQIDASYYANPDKEGSAVNQLDIVVLSALEIDKDFNVNVMTGSDGVLRGAIGGHCDTAAGASVAIVVAPLMRGRMPTILDRVNTIVTPGNTVDILVTDQGIAVNPLRKDLLANLSSAKIPIYSIEELQEKAERLVGKPEPIRVKDKIVGVVTYRDGSVIDVVRQIDRERQF</sequence>
<keyword evidence="1 2" id="KW-0456">Lyase</keyword>
<dbReference type="PANTHER" id="PTHR40596">
    <property type="entry name" value="CITRATE LYASE ALPHA CHAIN"/>
    <property type="match status" value="1"/>
</dbReference>
<keyword evidence="1" id="KW-0963">Cytoplasm</keyword>
<dbReference type="PANTHER" id="PTHR40596:SF1">
    <property type="entry name" value="CITRATE LYASE ALPHA CHAIN"/>
    <property type="match status" value="1"/>
</dbReference>
<dbReference type="EMBL" id="CP046640">
    <property type="protein sequence ID" value="QTL97770.1"/>
    <property type="molecule type" value="Genomic_DNA"/>
</dbReference>
<dbReference type="InterPro" id="IPR037171">
    <property type="entry name" value="NagB/RpiA_transferase-like"/>
</dbReference>
<dbReference type="GO" id="GO:0009346">
    <property type="term" value="C:ATP-independent citrate lyase complex"/>
    <property type="evidence" value="ECO:0007669"/>
    <property type="project" value="UniProtKB-UniRule"/>
</dbReference>
<dbReference type="EC" id="4.1.3.6" evidence="1"/>
<evidence type="ECO:0000313" key="3">
    <source>
        <dbReference type="Proteomes" id="UP000665020"/>
    </source>
</evidence>
<dbReference type="EC" id="2.8.3.10" evidence="1"/>
<dbReference type="KEGG" id="ifn:GM661_07100"/>
<dbReference type="Gene3D" id="3.40.1080.10">
    <property type="entry name" value="Glutaconate Coenzyme A-transferase"/>
    <property type="match status" value="2"/>
</dbReference>
<keyword evidence="1 2" id="KW-0808">Transferase</keyword>
<protein>
    <recommendedName>
        <fullName evidence="1">Citrate lyase alpha chain</fullName>
        <shortName evidence="1">Citrase alpha chain</shortName>
        <ecNumber evidence="1">2.8.3.10</ecNumber>
        <ecNumber evidence="1">4.1.3.6</ecNumber>
    </recommendedName>
    <alternativeName>
        <fullName evidence="1">Citrate (pro-3S)-lyase alpha chain</fullName>
    </alternativeName>
    <alternativeName>
        <fullName evidence="1">Citrate CoA-transferase subunit</fullName>
    </alternativeName>
</protein>
<reference evidence="2" key="1">
    <citation type="submission" date="2019-12" db="EMBL/GenBank/DDBJ databases">
        <authorList>
            <person name="zhang j."/>
            <person name="sun C.M."/>
        </authorList>
    </citation>
    <scope>NUCLEOTIDE SEQUENCE</scope>
    <source>
        <strain evidence="2">NS-1</strain>
    </source>
</reference>
<dbReference type="GO" id="GO:0006084">
    <property type="term" value="P:acetyl-CoA metabolic process"/>
    <property type="evidence" value="ECO:0007669"/>
    <property type="project" value="UniProtKB-UniRule"/>
</dbReference>
<gene>
    <name evidence="2" type="primary">citF</name>
    <name evidence="2" type="ORF">GM661_07100</name>
</gene>
<dbReference type="AlphaFoldDB" id="A0A8A7K987"/>
<dbReference type="NCBIfam" id="TIGR01584">
    <property type="entry name" value="citF"/>
    <property type="match status" value="1"/>
</dbReference>
<dbReference type="GO" id="GO:0008815">
    <property type="term" value="F:citrate (pro-3S)-lyase activity"/>
    <property type="evidence" value="ECO:0007669"/>
    <property type="project" value="UniProtKB-UniRule"/>
</dbReference>